<dbReference type="AlphaFoldDB" id="A0A1V2IAQ9"/>
<dbReference type="GO" id="GO:0016853">
    <property type="term" value="F:isomerase activity"/>
    <property type="evidence" value="ECO:0007669"/>
    <property type="project" value="UniProtKB-KW"/>
</dbReference>
<dbReference type="SUPFAM" id="SSF52833">
    <property type="entry name" value="Thioredoxin-like"/>
    <property type="match status" value="1"/>
</dbReference>
<dbReference type="InterPro" id="IPR001853">
    <property type="entry name" value="DSBA-like_thioredoxin_dom"/>
</dbReference>
<dbReference type="OrthoDB" id="9799122at2"/>
<dbReference type="Gene3D" id="3.40.30.10">
    <property type="entry name" value="Glutaredoxin"/>
    <property type="match status" value="1"/>
</dbReference>
<dbReference type="CDD" id="cd03024">
    <property type="entry name" value="DsbA_FrnE"/>
    <property type="match status" value="1"/>
</dbReference>
<dbReference type="PANTHER" id="PTHR13887:SF41">
    <property type="entry name" value="THIOREDOXIN SUPERFAMILY PROTEIN"/>
    <property type="match status" value="1"/>
</dbReference>
<dbReference type="RefSeq" id="WP_076817185.1">
    <property type="nucleotide sequence ID" value="NZ_MOMC01000027.1"/>
</dbReference>
<accession>A0A1V2IAQ9</accession>
<comment type="caution">
    <text evidence="2">The sequence shown here is derived from an EMBL/GenBank/DDBJ whole genome shotgun (WGS) entry which is preliminary data.</text>
</comment>
<proteinExistence type="predicted"/>
<feature type="domain" description="DSBA-like thioredoxin" evidence="1">
    <location>
        <begin position="3"/>
        <end position="206"/>
    </location>
</feature>
<dbReference type="Proteomes" id="UP000188929">
    <property type="component" value="Unassembled WGS sequence"/>
</dbReference>
<evidence type="ECO:0000259" key="1">
    <source>
        <dbReference type="Pfam" id="PF01323"/>
    </source>
</evidence>
<evidence type="ECO:0000313" key="3">
    <source>
        <dbReference type="Proteomes" id="UP000188929"/>
    </source>
</evidence>
<keyword evidence="3" id="KW-1185">Reference proteome</keyword>
<dbReference type="PANTHER" id="PTHR13887">
    <property type="entry name" value="GLUTATHIONE S-TRANSFERASE KAPPA"/>
    <property type="match status" value="1"/>
</dbReference>
<gene>
    <name evidence="2" type="ORF">BL253_14145</name>
</gene>
<evidence type="ECO:0000313" key="2">
    <source>
        <dbReference type="EMBL" id="ONH30292.1"/>
    </source>
</evidence>
<protein>
    <submittedName>
        <fullName evidence="2">Dithiol-disulfide isomerase</fullName>
    </submittedName>
</protein>
<name>A0A1V2IAQ9_9ACTN</name>
<dbReference type="EMBL" id="MOMC01000027">
    <property type="protein sequence ID" value="ONH30292.1"/>
    <property type="molecule type" value="Genomic_DNA"/>
</dbReference>
<sequence length="220" mass="23600">MLEIDIWSDVACPFCYIGKRSFEGALATFEHADEVEVRWHSFELDPDAPTTPPGGIHELLAAKYGVSLEQAIAMNERVSAMGATVGLTFDFAALKPTNTFAAHRVLRYAATEDLEAAAAEELFAAYFTRGANLADPDVLADTIAVLGLGRARVREVAAGGEFADEVRADEARARQLGIGGVPYFLVQSRYAVSGAQPRETFEKALAKAWDLVTADATAAS</sequence>
<dbReference type="GO" id="GO:0016491">
    <property type="term" value="F:oxidoreductase activity"/>
    <property type="evidence" value="ECO:0007669"/>
    <property type="project" value="InterPro"/>
</dbReference>
<dbReference type="InterPro" id="IPR036249">
    <property type="entry name" value="Thioredoxin-like_sf"/>
</dbReference>
<reference evidence="3" key="1">
    <citation type="submission" date="2016-10" db="EMBL/GenBank/DDBJ databases">
        <title>Frankia sp. NRRL B-16386 Genome sequencing.</title>
        <authorList>
            <person name="Ghodhbane-Gtari F."/>
            <person name="Swanson E."/>
            <person name="Gueddou A."/>
            <person name="Hezbri K."/>
            <person name="Ktari K."/>
            <person name="Nouioui I."/>
            <person name="Morris K."/>
            <person name="Simpson S."/>
            <person name="Abebe-Akele F."/>
            <person name="Thomas K."/>
            <person name="Gtari M."/>
            <person name="Tisa L.S."/>
        </authorList>
    </citation>
    <scope>NUCLEOTIDE SEQUENCE [LARGE SCALE GENOMIC DNA]</scope>
    <source>
        <strain evidence="3">NRRL B-16386</strain>
    </source>
</reference>
<organism evidence="2 3">
    <name type="scientific">Pseudofrankia asymbiotica</name>
    <dbReference type="NCBI Taxonomy" id="1834516"/>
    <lineage>
        <taxon>Bacteria</taxon>
        <taxon>Bacillati</taxon>
        <taxon>Actinomycetota</taxon>
        <taxon>Actinomycetes</taxon>
        <taxon>Frankiales</taxon>
        <taxon>Frankiaceae</taxon>
        <taxon>Pseudofrankia</taxon>
    </lineage>
</organism>
<dbReference type="Pfam" id="PF01323">
    <property type="entry name" value="DSBA"/>
    <property type="match status" value="1"/>
</dbReference>
<keyword evidence="2" id="KW-0413">Isomerase</keyword>
<dbReference type="STRING" id="1834516.BL253_14145"/>